<accession>A0ABS2DRP7</accession>
<dbReference type="EMBL" id="JACJJC010000007">
    <property type="protein sequence ID" value="MBM6703995.1"/>
    <property type="molecule type" value="Genomic_DNA"/>
</dbReference>
<gene>
    <name evidence="1" type="ORF">H6A60_05785</name>
</gene>
<keyword evidence="2" id="KW-1185">Reference proteome</keyword>
<dbReference type="Proteomes" id="UP000715095">
    <property type="component" value="Unassembled WGS sequence"/>
</dbReference>
<evidence type="ECO:0000313" key="2">
    <source>
        <dbReference type="Proteomes" id="UP000715095"/>
    </source>
</evidence>
<comment type="caution">
    <text evidence="1">The sequence shown here is derived from an EMBL/GenBank/DDBJ whole genome shotgun (WGS) entry which is preliminary data.</text>
</comment>
<sequence>MTTLKKNGPHREWGRLVLFVLFLILLAAVLKGMGWCIGGVCEIGTDMLLP</sequence>
<name>A0ABS2DRP7_9BURK</name>
<reference evidence="1 2" key="1">
    <citation type="journal article" date="2021" name="Sci. Rep.">
        <title>The distribution of antibiotic resistance genes in chicken gut microbiota commensals.</title>
        <authorList>
            <person name="Juricova H."/>
            <person name="Matiasovicova J."/>
            <person name="Kubasova T."/>
            <person name="Cejkova D."/>
            <person name="Rychlik I."/>
        </authorList>
    </citation>
    <scope>NUCLEOTIDE SEQUENCE [LARGE SCALE GENOMIC DNA]</scope>
    <source>
        <strain evidence="1 2">An829</strain>
    </source>
</reference>
<organism evidence="1 2">
    <name type="scientific">Sutterella massiliensis</name>
    <dbReference type="NCBI Taxonomy" id="1816689"/>
    <lineage>
        <taxon>Bacteria</taxon>
        <taxon>Pseudomonadati</taxon>
        <taxon>Pseudomonadota</taxon>
        <taxon>Betaproteobacteria</taxon>
        <taxon>Burkholderiales</taxon>
        <taxon>Sutterellaceae</taxon>
        <taxon>Sutterella</taxon>
    </lineage>
</organism>
<protein>
    <submittedName>
        <fullName evidence="1">Uncharacterized protein</fullName>
    </submittedName>
</protein>
<proteinExistence type="predicted"/>
<evidence type="ECO:0000313" key="1">
    <source>
        <dbReference type="EMBL" id="MBM6703995.1"/>
    </source>
</evidence>
<dbReference type="RefSeq" id="WP_205102463.1">
    <property type="nucleotide sequence ID" value="NZ_JACJJC010000007.1"/>
</dbReference>